<keyword evidence="2" id="KW-1185">Reference proteome</keyword>
<dbReference type="Proteomes" id="UP001432075">
    <property type="component" value="Chromosome"/>
</dbReference>
<gene>
    <name evidence="1" type="ORF">OHU17_04135</name>
</gene>
<sequence>MRPAEAARPAPPAPPRPVHRRAWITAALLSAVLVLAPLAWQVFAHGVTQSRVLYGGSGGRPVTAVEIVGGDANVSVTPRSDREVGYRAEVRWSLGAPVIEESWLGGSLRLTPRCSGEGSLLGAGGGCSVSLGVTVPDGIPVKVTAGSGRVAVKGLSGNVDASVGSGALTLTGLRGELRAEVGSGSLVAGDLTSARADVRVGSGRGEAAFLTPPERVTARVASGRVRLTVPAAGRFRVGCEVGPGRCEVPEALSDPASGRVLDIAVDSGRAQVGYPDPMS</sequence>
<evidence type="ECO:0000313" key="1">
    <source>
        <dbReference type="EMBL" id="WUO45068.1"/>
    </source>
</evidence>
<dbReference type="EMBL" id="CP108057">
    <property type="protein sequence ID" value="WUO45068.1"/>
    <property type="molecule type" value="Genomic_DNA"/>
</dbReference>
<accession>A0ABZ1REY0</accession>
<evidence type="ECO:0000313" key="2">
    <source>
        <dbReference type="Proteomes" id="UP001432075"/>
    </source>
</evidence>
<proteinExistence type="predicted"/>
<protein>
    <submittedName>
        <fullName evidence="1">DUF2807 domain-containing protein</fullName>
    </submittedName>
</protein>
<organism evidence="1 2">
    <name type="scientific">Streptomyces goshikiensis</name>
    <dbReference type="NCBI Taxonomy" id="1942"/>
    <lineage>
        <taxon>Bacteria</taxon>
        <taxon>Bacillati</taxon>
        <taxon>Actinomycetota</taxon>
        <taxon>Actinomycetes</taxon>
        <taxon>Kitasatosporales</taxon>
        <taxon>Streptomycetaceae</taxon>
        <taxon>Streptomyces</taxon>
    </lineage>
</organism>
<dbReference type="RefSeq" id="WP_190030664.1">
    <property type="nucleotide sequence ID" value="NZ_BMVE01000003.1"/>
</dbReference>
<name>A0ABZ1REY0_9ACTN</name>
<reference evidence="1" key="1">
    <citation type="submission" date="2022-10" db="EMBL/GenBank/DDBJ databases">
        <title>The complete genomes of actinobacterial strains from the NBC collection.</title>
        <authorList>
            <person name="Joergensen T.S."/>
            <person name="Alvarez Arevalo M."/>
            <person name="Sterndorff E.B."/>
            <person name="Faurdal D."/>
            <person name="Vuksanovic O."/>
            <person name="Mourched A.-S."/>
            <person name="Charusanti P."/>
            <person name="Shaw S."/>
            <person name="Blin K."/>
            <person name="Weber T."/>
        </authorList>
    </citation>
    <scope>NUCLEOTIDE SEQUENCE</scope>
    <source>
        <strain evidence="1">NBC_00283</strain>
    </source>
</reference>